<reference evidence="1 2" key="1">
    <citation type="journal article" date="2011" name="Biochem. Biophys. Res. Commun.">
        <title>Increased number of Arginine-based salt bridges contributes to the thermotolerance of thermotolerant acetic acid bacteria, Acetobacter tropicalis SKU1100.</title>
        <authorList>
            <person name="Matsutani M."/>
            <person name="Hirakawa H."/>
            <person name="Nishikura M."/>
            <person name="Soemphol W."/>
            <person name="Ali I.A.I."/>
            <person name="Yakushi T."/>
            <person name="Matsushita K."/>
        </authorList>
    </citation>
    <scope>NUCLEOTIDE SEQUENCE [LARGE SCALE GENOMIC DNA]</scope>
    <source>
        <strain evidence="1 2">NBRC 101654</strain>
    </source>
</reference>
<name>F7VDT4_9PROT</name>
<sequence length="81" mass="9013">MGRPRRDISLVDIINAVTQDDQGGDDGPQGPLFTKVIEPSWKLFDKELTIQMKKTSLDDLVKKAESSGLKRPLSEPITFSI</sequence>
<evidence type="ECO:0000313" key="1">
    <source>
        <dbReference type="EMBL" id="GAA08529.1"/>
    </source>
</evidence>
<protein>
    <submittedName>
        <fullName evidence="1">Transcriptional regulator BadM/Rrf2</fullName>
    </submittedName>
</protein>
<dbReference type="Proteomes" id="UP000004319">
    <property type="component" value="Unassembled WGS sequence"/>
</dbReference>
<dbReference type="EMBL" id="BABS01000037">
    <property type="protein sequence ID" value="GAA08529.1"/>
    <property type="molecule type" value="Genomic_DNA"/>
</dbReference>
<proteinExistence type="predicted"/>
<organism evidence="1 2">
    <name type="scientific">Acetobacter tropicalis NBRC 101654</name>
    <dbReference type="NCBI Taxonomy" id="749388"/>
    <lineage>
        <taxon>Bacteria</taxon>
        <taxon>Pseudomonadati</taxon>
        <taxon>Pseudomonadota</taxon>
        <taxon>Alphaproteobacteria</taxon>
        <taxon>Acetobacterales</taxon>
        <taxon>Acetobacteraceae</taxon>
        <taxon>Acetobacter</taxon>
    </lineage>
</organism>
<evidence type="ECO:0000313" key="2">
    <source>
        <dbReference type="Proteomes" id="UP000004319"/>
    </source>
</evidence>
<comment type="caution">
    <text evidence="1">The sequence shown here is derived from an EMBL/GenBank/DDBJ whole genome shotgun (WGS) entry which is preliminary data.</text>
</comment>
<accession>F7VDT4</accession>
<dbReference type="AlphaFoldDB" id="F7VDT4"/>
<gene>
    <name evidence="1" type="ORF">ATPR_1533</name>
</gene>